<evidence type="ECO:0000256" key="5">
    <source>
        <dbReference type="ARBA" id="ARBA00023136"/>
    </source>
</evidence>
<dbReference type="InterPro" id="IPR052192">
    <property type="entry name" value="Insect_Ionotropic_Sensory_Rcpt"/>
</dbReference>
<organism evidence="9 10">
    <name type="scientific">Daphnia sinensis</name>
    <dbReference type="NCBI Taxonomy" id="1820382"/>
    <lineage>
        <taxon>Eukaryota</taxon>
        <taxon>Metazoa</taxon>
        <taxon>Ecdysozoa</taxon>
        <taxon>Arthropoda</taxon>
        <taxon>Crustacea</taxon>
        <taxon>Branchiopoda</taxon>
        <taxon>Diplostraca</taxon>
        <taxon>Cladocera</taxon>
        <taxon>Anomopoda</taxon>
        <taxon>Daphniidae</taxon>
        <taxon>Daphnia</taxon>
        <taxon>Daphnia similis group</taxon>
    </lineage>
</organism>
<dbReference type="SUPFAM" id="SSF53850">
    <property type="entry name" value="Periplasmic binding protein-like II"/>
    <property type="match status" value="1"/>
</dbReference>
<dbReference type="AlphaFoldDB" id="A0AAD5Q1U6"/>
<keyword evidence="4 8" id="KW-1133">Transmembrane helix</keyword>
<evidence type="ECO:0000256" key="4">
    <source>
        <dbReference type="ARBA" id="ARBA00022989"/>
    </source>
</evidence>
<evidence type="ECO:0000256" key="6">
    <source>
        <dbReference type="ARBA" id="ARBA00023170"/>
    </source>
</evidence>
<comment type="subcellular location">
    <subcellularLocation>
        <location evidence="1">Cell membrane</location>
        <topology evidence="1">Multi-pass membrane protein</topology>
    </subcellularLocation>
</comment>
<sequence length="224" mass="24940">MEVYVDCDVPDTNCNVSRMSHSQQAPPNCYILLSSDVLQFGLPGNESWSGVLGKLARKEADMTISFGPVSYPRFLSFDTTVGIFRDHVVIMIPYPESGIDASGLVSIFSPFVHLPTLSLLPLTNLWLLALIVLTYAYTGTLISRLTAPKHRFVINSLEDAAANKEILPYVVKESSVQEEFMLSPIPSFQQIANRWQDHPELLLRDSNGIVDLVAKQKNRIFIGV</sequence>
<dbReference type="Gene3D" id="3.40.190.10">
    <property type="entry name" value="Periplasmic binding protein-like II"/>
    <property type="match status" value="1"/>
</dbReference>
<gene>
    <name evidence="9" type="ORF">GHT06_011149</name>
</gene>
<evidence type="ECO:0000313" key="9">
    <source>
        <dbReference type="EMBL" id="KAI9563685.1"/>
    </source>
</evidence>
<keyword evidence="10" id="KW-1185">Reference proteome</keyword>
<name>A0AAD5Q1U6_9CRUS</name>
<evidence type="ECO:0000313" key="10">
    <source>
        <dbReference type="Proteomes" id="UP000820818"/>
    </source>
</evidence>
<evidence type="ECO:0000256" key="1">
    <source>
        <dbReference type="ARBA" id="ARBA00004651"/>
    </source>
</evidence>
<keyword evidence="2" id="KW-1003">Cell membrane</keyword>
<protein>
    <submittedName>
        <fullName evidence="9">Uncharacterized protein</fullName>
    </submittedName>
</protein>
<keyword evidence="3 8" id="KW-0812">Transmembrane</keyword>
<evidence type="ECO:0000256" key="7">
    <source>
        <dbReference type="ARBA" id="ARBA00023180"/>
    </source>
</evidence>
<keyword evidence="6" id="KW-0675">Receptor</keyword>
<evidence type="ECO:0000256" key="2">
    <source>
        <dbReference type="ARBA" id="ARBA00022475"/>
    </source>
</evidence>
<reference evidence="9 10" key="1">
    <citation type="submission" date="2022-05" db="EMBL/GenBank/DDBJ databases">
        <title>A multi-omics perspective on studying reproductive biology in Daphnia sinensis.</title>
        <authorList>
            <person name="Jia J."/>
        </authorList>
    </citation>
    <scope>NUCLEOTIDE SEQUENCE [LARGE SCALE GENOMIC DNA]</scope>
    <source>
        <strain evidence="9 10">WSL</strain>
    </source>
</reference>
<dbReference type="Proteomes" id="UP000820818">
    <property type="component" value="Linkage Group LG2"/>
</dbReference>
<dbReference type="EMBL" id="WJBH02000002">
    <property type="protein sequence ID" value="KAI9563685.1"/>
    <property type="molecule type" value="Genomic_DNA"/>
</dbReference>
<evidence type="ECO:0000256" key="3">
    <source>
        <dbReference type="ARBA" id="ARBA00022692"/>
    </source>
</evidence>
<accession>A0AAD5Q1U6</accession>
<proteinExistence type="predicted"/>
<feature type="transmembrane region" description="Helical" evidence="8">
    <location>
        <begin position="125"/>
        <end position="142"/>
    </location>
</feature>
<dbReference type="PANTHER" id="PTHR42643:SF24">
    <property type="entry name" value="IONOTROPIC RECEPTOR 60A"/>
    <property type="match status" value="1"/>
</dbReference>
<keyword evidence="7" id="KW-0325">Glycoprotein</keyword>
<evidence type="ECO:0000256" key="8">
    <source>
        <dbReference type="SAM" id="Phobius"/>
    </source>
</evidence>
<keyword evidence="5 8" id="KW-0472">Membrane</keyword>
<dbReference type="GO" id="GO:0005886">
    <property type="term" value="C:plasma membrane"/>
    <property type="evidence" value="ECO:0007669"/>
    <property type="project" value="UniProtKB-SubCell"/>
</dbReference>
<dbReference type="PANTHER" id="PTHR42643">
    <property type="entry name" value="IONOTROPIC RECEPTOR 20A-RELATED"/>
    <property type="match status" value="1"/>
</dbReference>
<comment type="caution">
    <text evidence="9">The sequence shown here is derived from an EMBL/GenBank/DDBJ whole genome shotgun (WGS) entry which is preliminary data.</text>
</comment>